<gene>
    <name evidence="1" type="ORF">H740_04375</name>
</gene>
<dbReference type="PATRIC" id="fig|1073353.3.peg.943"/>
<accession>M3JDS5</accession>
<reference evidence="1 2" key="1">
    <citation type="submission" date="2013-02" db="EMBL/GenBank/DDBJ databases">
        <title>Co-occurrence of anaerobic bacteria in colorectal carcinomas.</title>
        <authorList>
            <person name="Holt R.A."/>
            <person name="Warren R.L."/>
            <person name="Allen-Vercoe E."/>
            <person name="Pleasance S."/>
            <person name="Freeman D.J."/>
            <person name="Watson P."/>
            <person name="Moore R."/>
            <person name="Cochrane K."/>
        </authorList>
    </citation>
    <scope>NUCLEOTIDE SEQUENCE [LARGE SCALE GENOMIC DNA]</scope>
    <source>
        <strain evidence="1 2">CC57C</strain>
    </source>
</reference>
<evidence type="ECO:0000313" key="2">
    <source>
        <dbReference type="Proteomes" id="UP000011782"/>
    </source>
</evidence>
<dbReference type="EMBL" id="AOTD01000113">
    <property type="protein sequence ID" value="EMG30842.1"/>
    <property type="molecule type" value="Genomic_DNA"/>
</dbReference>
<sequence>MDDLAEQLKAAQEEIARLRRKKVVLPSRAAEILRKVKESAQAALNAKTMTYKDRRLRGIISRIGNP</sequence>
<name>M3JDS5_9BACT</name>
<comment type="caution">
    <text evidence="1">The sequence shown here is derived from an EMBL/GenBank/DDBJ whole genome shotgun (WGS) entry which is preliminary data.</text>
</comment>
<organism evidence="1 2">
    <name type="scientific">Campylobacter showae CC57C</name>
    <dbReference type="NCBI Taxonomy" id="1073353"/>
    <lineage>
        <taxon>Bacteria</taxon>
        <taxon>Pseudomonadati</taxon>
        <taxon>Campylobacterota</taxon>
        <taxon>Epsilonproteobacteria</taxon>
        <taxon>Campylobacterales</taxon>
        <taxon>Campylobacteraceae</taxon>
        <taxon>Campylobacter</taxon>
    </lineage>
</organism>
<dbReference type="STRING" id="1073353.H740_04375"/>
<dbReference type="RefSeq" id="WP_002951677.1">
    <property type="nucleotide sequence ID" value="NZ_AOTD01000113.1"/>
</dbReference>
<proteinExistence type="predicted"/>
<dbReference type="Proteomes" id="UP000011782">
    <property type="component" value="Unassembled WGS sequence"/>
</dbReference>
<dbReference type="AlphaFoldDB" id="M3JDS5"/>
<protein>
    <submittedName>
        <fullName evidence="1">Uncharacterized protein</fullName>
    </submittedName>
</protein>
<evidence type="ECO:0000313" key="1">
    <source>
        <dbReference type="EMBL" id="EMG30842.1"/>
    </source>
</evidence>